<comment type="caution">
    <text evidence="11">The sequence shown here is derived from an EMBL/GenBank/DDBJ whole genome shotgun (WGS) entry which is preliminary data.</text>
</comment>
<keyword evidence="8" id="KW-0472">Membrane</keyword>
<keyword evidence="8" id="KW-0812">Transmembrane</keyword>
<evidence type="ECO:0000256" key="2">
    <source>
        <dbReference type="ARBA" id="ARBA00004370"/>
    </source>
</evidence>
<dbReference type="Gene3D" id="3.30.565.10">
    <property type="entry name" value="Histidine kinase-like ATPase, C-terminal domain"/>
    <property type="match status" value="1"/>
</dbReference>
<dbReference type="SMART" id="SM00387">
    <property type="entry name" value="HATPase_c"/>
    <property type="match status" value="1"/>
</dbReference>
<evidence type="ECO:0000313" key="12">
    <source>
        <dbReference type="Proteomes" id="UP000587760"/>
    </source>
</evidence>
<dbReference type="EC" id="2.7.13.3" evidence="3"/>
<dbReference type="EMBL" id="JACHGJ010000009">
    <property type="protein sequence ID" value="MBB6482126.1"/>
    <property type="molecule type" value="Genomic_DNA"/>
</dbReference>
<keyword evidence="6 11" id="KW-0418">Kinase</keyword>
<dbReference type="PROSITE" id="PS50885">
    <property type="entry name" value="HAMP"/>
    <property type="match status" value="1"/>
</dbReference>
<dbReference type="PRINTS" id="PR00344">
    <property type="entry name" value="BCTRLSENSOR"/>
</dbReference>
<dbReference type="SUPFAM" id="SSF158472">
    <property type="entry name" value="HAMP domain-like"/>
    <property type="match status" value="1"/>
</dbReference>
<dbReference type="Pfam" id="PF02518">
    <property type="entry name" value="HATPase_c"/>
    <property type="match status" value="1"/>
</dbReference>
<dbReference type="RefSeq" id="WP_184748360.1">
    <property type="nucleotide sequence ID" value="NZ_JACHGJ010000009.1"/>
</dbReference>
<dbReference type="InterPro" id="IPR050640">
    <property type="entry name" value="Bact_2-comp_sensor_kinase"/>
</dbReference>
<keyword evidence="8" id="KW-1133">Transmembrane helix</keyword>
<evidence type="ECO:0000256" key="5">
    <source>
        <dbReference type="ARBA" id="ARBA00022679"/>
    </source>
</evidence>
<feature type="domain" description="HAMP" evidence="10">
    <location>
        <begin position="310"/>
        <end position="362"/>
    </location>
</feature>
<dbReference type="InterPro" id="IPR003594">
    <property type="entry name" value="HATPase_dom"/>
</dbReference>
<proteinExistence type="predicted"/>
<evidence type="ECO:0000256" key="1">
    <source>
        <dbReference type="ARBA" id="ARBA00000085"/>
    </source>
</evidence>
<dbReference type="Gene3D" id="6.10.340.10">
    <property type="match status" value="1"/>
</dbReference>
<sequence>MLKSVKFFYKLFIAFLLTGIIPIALISTVFAFLSGDIITGSYKQQSKITVERIVESLNRQLDKYRHTVYAMSEDPEIMTGLLENRHLERPDLLKLYQKMYTAISGNIDNVSLHIISLTDFPSLSTQQIPENYLNGGEEAAGGIFWLSSDQPQKTVTVFNNFTNARGDRVMMTFCKSITDARGELLGFVVLDINKNPIAELCEKENNNFFNELFIVDPLNNLASDLNHDENDGNFSFLPSLSDIQLETAGQFNRGDRMIVHQPLDSGPFQVAGSVPMNIILSNLSYLIRITLWVILFSIFLSVLLAFLVSRSISKPVHQLAVAMGRVEEGDLSVRIKSSRDDEIGLLNKRFNIMTEQIHNLLDEMKEEQAQLRIAERKALQAQINPHFLYNTLNTIKSIAKLEGVGKITEIVTRLGKLLRNTIDSNREMVTLRESAELIEDYLAIQRIRFGDRLDFNIDIPESLNNFLLPKLILQPIVENAVIHGLEGKVGKGTISVTASVRQGTILIEIVDDGEGMSRLWSSHDSPEDEGIGLSNVHKRLQLLFGNSAELEISSSPGAGTTVRIVIPEIKEGMM</sequence>
<dbReference type="SUPFAM" id="SSF55874">
    <property type="entry name" value="ATPase domain of HSP90 chaperone/DNA topoisomerase II/histidine kinase"/>
    <property type="match status" value="1"/>
</dbReference>
<dbReference type="PROSITE" id="PS50109">
    <property type="entry name" value="HIS_KIN"/>
    <property type="match status" value="1"/>
</dbReference>
<evidence type="ECO:0000256" key="7">
    <source>
        <dbReference type="SAM" id="Coils"/>
    </source>
</evidence>
<dbReference type="Proteomes" id="UP000587760">
    <property type="component" value="Unassembled WGS sequence"/>
</dbReference>
<dbReference type="InterPro" id="IPR005467">
    <property type="entry name" value="His_kinase_dom"/>
</dbReference>
<dbReference type="GO" id="GO:0016020">
    <property type="term" value="C:membrane"/>
    <property type="evidence" value="ECO:0007669"/>
    <property type="project" value="UniProtKB-SubCell"/>
</dbReference>
<feature type="transmembrane region" description="Helical" evidence="8">
    <location>
        <begin position="7"/>
        <end position="33"/>
    </location>
</feature>
<evidence type="ECO:0000313" key="11">
    <source>
        <dbReference type="EMBL" id="MBB6482126.1"/>
    </source>
</evidence>
<dbReference type="Pfam" id="PF00672">
    <property type="entry name" value="HAMP"/>
    <property type="match status" value="1"/>
</dbReference>
<dbReference type="PANTHER" id="PTHR34220:SF7">
    <property type="entry name" value="SENSOR HISTIDINE KINASE YPDA"/>
    <property type="match status" value="1"/>
</dbReference>
<dbReference type="GO" id="GO:0000155">
    <property type="term" value="F:phosphorelay sensor kinase activity"/>
    <property type="evidence" value="ECO:0007669"/>
    <property type="project" value="InterPro"/>
</dbReference>
<keyword evidence="7" id="KW-0175">Coiled coil</keyword>
<keyword evidence="4" id="KW-0597">Phosphoprotein</keyword>
<dbReference type="SMART" id="SM00304">
    <property type="entry name" value="HAMP"/>
    <property type="match status" value="1"/>
</dbReference>
<keyword evidence="5 11" id="KW-0808">Transferase</keyword>
<organism evidence="11 12">
    <name type="scientific">Spirochaeta isovalerica</name>
    <dbReference type="NCBI Taxonomy" id="150"/>
    <lineage>
        <taxon>Bacteria</taxon>
        <taxon>Pseudomonadati</taxon>
        <taxon>Spirochaetota</taxon>
        <taxon>Spirochaetia</taxon>
        <taxon>Spirochaetales</taxon>
        <taxon>Spirochaetaceae</taxon>
        <taxon>Spirochaeta</taxon>
    </lineage>
</organism>
<evidence type="ECO:0000259" key="9">
    <source>
        <dbReference type="PROSITE" id="PS50109"/>
    </source>
</evidence>
<evidence type="ECO:0000256" key="6">
    <source>
        <dbReference type="ARBA" id="ARBA00022777"/>
    </source>
</evidence>
<dbReference type="PANTHER" id="PTHR34220">
    <property type="entry name" value="SENSOR HISTIDINE KINASE YPDA"/>
    <property type="match status" value="1"/>
</dbReference>
<dbReference type="InterPro" id="IPR004358">
    <property type="entry name" value="Sig_transdc_His_kin-like_C"/>
</dbReference>
<dbReference type="InterPro" id="IPR036890">
    <property type="entry name" value="HATPase_C_sf"/>
</dbReference>
<feature type="transmembrane region" description="Helical" evidence="8">
    <location>
        <begin position="285"/>
        <end position="308"/>
    </location>
</feature>
<keyword evidence="12" id="KW-1185">Reference proteome</keyword>
<gene>
    <name evidence="11" type="ORF">HNR50_003814</name>
</gene>
<dbReference type="AlphaFoldDB" id="A0A841RET5"/>
<evidence type="ECO:0000256" key="3">
    <source>
        <dbReference type="ARBA" id="ARBA00012438"/>
    </source>
</evidence>
<reference evidence="11 12" key="1">
    <citation type="submission" date="2020-08" db="EMBL/GenBank/DDBJ databases">
        <title>Genomic Encyclopedia of Type Strains, Phase IV (KMG-IV): sequencing the most valuable type-strain genomes for metagenomic binning, comparative biology and taxonomic classification.</title>
        <authorList>
            <person name="Goeker M."/>
        </authorList>
    </citation>
    <scope>NUCLEOTIDE SEQUENCE [LARGE SCALE GENOMIC DNA]</scope>
    <source>
        <strain evidence="11 12">DSM 2461</strain>
    </source>
</reference>
<dbReference type="Pfam" id="PF06580">
    <property type="entry name" value="His_kinase"/>
    <property type="match status" value="1"/>
</dbReference>
<protein>
    <recommendedName>
        <fullName evidence="3">histidine kinase</fullName>
        <ecNumber evidence="3">2.7.13.3</ecNumber>
    </recommendedName>
</protein>
<accession>A0A841RET5</accession>
<dbReference type="InterPro" id="IPR003660">
    <property type="entry name" value="HAMP_dom"/>
</dbReference>
<comment type="catalytic activity">
    <reaction evidence="1">
        <text>ATP + protein L-histidine = ADP + protein N-phospho-L-histidine.</text>
        <dbReference type="EC" id="2.7.13.3"/>
    </reaction>
</comment>
<evidence type="ECO:0000256" key="8">
    <source>
        <dbReference type="SAM" id="Phobius"/>
    </source>
</evidence>
<evidence type="ECO:0000259" key="10">
    <source>
        <dbReference type="PROSITE" id="PS50885"/>
    </source>
</evidence>
<evidence type="ECO:0000256" key="4">
    <source>
        <dbReference type="ARBA" id="ARBA00022553"/>
    </source>
</evidence>
<dbReference type="CDD" id="cd06225">
    <property type="entry name" value="HAMP"/>
    <property type="match status" value="1"/>
</dbReference>
<comment type="subcellular location">
    <subcellularLocation>
        <location evidence="2">Membrane</location>
    </subcellularLocation>
</comment>
<dbReference type="InterPro" id="IPR010559">
    <property type="entry name" value="Sig_transdc_His_kin_internal"/>
</dbReference>
<feature type="coiled-coil region" evidence="7">
    <location>
        <begin position="350"/>
        <end position="384"/>
    </location>
</feature>
<name>A0A841RET5_9SPIO</name>
<feature type="domain" description="Histidine kinase" evidence="9">
    <location>
        <begin position="472"/>
        <end position="570"/>
    </location>
</feature>